<dbReference type="Proteomes" id="UP001460270">
    <property type="component" value="Unassembled WGS sequence"/>
</dbReference>
<dbReference type="GO" id="GO:0030286">
    <property type="term" value="C:dynein complex"/>
    <property type="evidence" value="ECO:0007669"/>
    <property type="project" value="InterPro"/>
</dbReference>
<dbReference type="PANTHER" id="PTHR22878">
    <property type="entry name" value="DYNEIN HEAVY CHAIN 6, AXONEMAL-LIKE-RELATED"/>
    <property type="match status" value="1"/>
</dbReference>
<dbReference type="GO" id="GO:0051959">
    <property type="term" value="F:dynein light intermediate chain binding"/>
    <property type="evidence" value="ECO:0007669"/>
    <property type="project" value="InterPro"/>
</dbReference>
<dbReference type="GO" id="GO:0007018">
    <property type="term" value="P:microtubule-based movement"/>
    <property type="evidence" value="ECO:0007669"/>
    <property type="project" value="InterPro"/>
</dbReference>
<evidence type="ECO:0000313" key="2">
    <source>
        <dbReference type="EMBL" id="KAK7907431.1"/>
    </source>
</evidence>
<dbReference type="InterPro" id="IPR026983">
    <property type="entry name" value="DHC"/>
</dbReference>
<dbReference type="GO" id="GO:0045505">
    <property type="term" value="F:dynein intermediate chain binding"/>
    <property type="evidence" value="ECO:0007669"/>
    <property type="project" value="InterPro"/>
</dbReference>
<keyword evidence="3" id="KW-1185">Reference proteome</keyword>
<sequence length="216" mass="24636">MTKFPVLYEESMNTVLIQEVIRYNKLLAVISRSLKDIVKALKGLVVMSSELELMASSLFNNTVPEMWKAKAYPSLKPLASWVTDLLQRTSFLQSGFFFPQAFLTGTLQNFARRSSTSIDTIQFDFEVIPKPVSEIKEKPDMGCYIHGLFLEGARWDNEQGRLAQSRPKSFTLKWLSCGLFQRPIGNHEPQASTCAQFTRRSLVLEPCLQQDTRLTM</sequence>
<dbReference type="PANTHER" id="PTHR22878:SF73">
    <property type="entry name" value="DYNEIN AXONEMAL HEAVY CHAIN 1"/>
    <property type="match status" value="1"/>
</dbReference>
<evidence type="ECO:0000259" key="1">
    <source>
        <dbReference type="Pfam" id="PF18199"/>
    </source>
</evidence>
<organism evidence="2 3">
    <name type="scientific">Mugilogobius chulae</name>
    <name type="common">yellowstripe goby</name>
    <dbReference type="NCBI Taxonomy" id="88201"/>
    <lineage>
        <taxon>Eukaryota</taxon>
        <taxon>Metazoa</taxon>
        <taxon>Chordata</taxon>
        <taxon>Craniata</taxon>
        <taxon>Vertebrata</taxon>
        <taxon>Euteleostomi</taxon>
        <taxon>Actinopterygii</taxon>
        <taxon>Neopterygii</taxon>
        <taxon>Teleostei</taxon>
        <taxon>Neoteleostei</taxon>
        <taxon>Acanthomorphata</taxon>
        <taxon>Gobiaria</taxon>
        <taxon>Gobiiformes</taxon>
        <taxon>Gobioidei</taxon>
        <taxon>Gobiidae</taxon>
        <taxon>Gobionellinae</taxon>
        <taxon>Mugilogobius</taxon>
    </lineage>
</organism>
<proteinExistence type="predicted"/>
<gene>
    <name evidence="2" type="ORF">WMY93_016043</name>
</gene>
<dbReference type="Pfam" id="PF18199">
    <property type="entry name" value="Dynein_C"/>
    <property type="match status" value="1"/>
</dbReference>
<dbReference type="InterPro" id="IPR043160">
    <property type="entry name" value="Dynein_C_barrel"/>
</dbReference>
<dbReference type="InterPro" id="IPR041228">
    <property type="entry name" value="Dynein_C"/>
</dbReference>
<feature type="domain" description="Dynein heavy chain C-terminal" evidence="1">
    <location>
        <begin position="3"/>
        <end position="170"/>
    </location>
</feature>
<name>A0AAW0P2R2_9GOBI</name>
<reference evidence="3" key="1">
    <citation type="submission" date="2024-04" db="EMBL/GenBank/DDBJ databases">
        <title>Salinicola lusitanus LLJ914,a marine bacterium isolated from the Okinawa Trough.</title>
        <authorList>
            <person name="Li J."/>
        </authorList>
    </citation>
    <scope>NUCLEOTIDE SEQUENCE [LARGE SCALE GENOMIC DNA]</scope>
</reference>
<comment type="caution">
    <text evidence="2">The sequence shown here is derived from an EMBL/GenBank/DDBJ whole genome shotgun (WGS) entry which is preliminary data.</text>
</comment>
<evidence type="ECO:0000313" key="3">
    <source>
        <dbReference type="Proteomes" id="UP001460270"/>
    </source>
</evidence>
<protein>
    <recommendedName>
        <fullName evidence="1">Dynein heavy chain C-terminal domain-containing protein</fullName>
    </recommendedName>
</protein>
<accession>A0AAW0P2R2</accession>
<dbReference type="Gene3D" id="3.10.490.20">
    <property type="match status" value="1"/>
</dbReference>
<dbReference type="Gene3D" id="1.20.1270.280">
    <property type="match status" value="1"/>
</dbReference>
<dbReference type="EMBL" id="JBBPFD010000011">
    <property type="protein sequence ID" value="KAK7907431.1"/>
    <property type="molecule type" value="Genomic_DNA"/>
</dbReference>
<dbReference type="AlphaFoldDB" id="A0AAW0P2R2"/>